<comment type="pathway">
    <text evidence="11">Nucleotide-sugar biosynthesis; ADP-L-glycero-beta-D-manno-heptose biosynthesis; ADP-L-glycero-beta-D-manno-heptose from D-glycero-beta-D-manno-heptose 7-phosphate: step 1/4.</text>
</comment>
<dbReference type="InterPro" id="IPR014729">
    <property type="entry name" value="Rossmann-like_a/b/a_fold"/>
</dbReference>
<comment type="catalytic activity">
    <reaction evidence="10 11">
        <text>D-glycero-beta-D-manno-heptose 1-phosphate + ATP + H(+) = ADP-D-glycero-beta-D-manno-heptose + diphosphate</text>
        <dbReference type="Rhea" id="RHEA:27465"/>
        <dbReference type="ChEBI" id="CHEBI:15378"/>
        <dbReference type="ChEBI" id="CHEBI:30616"/>
        <dbReference type="ChEBI" id="CHEBI:33019"/>
        <dbReference type="ChEBI" id="CHEBI:59967"/>
        <dbReference type="ChEBI" id="CHEBI:61593"/>
        <dbReference type="EC" id="2.7.7.70"/>
    </reaction>
</comment>
<keyword evidence="15" id="KW-1185">Reference proteome</keyword>
<dbReference type="NCBIfam" id="TIGR02198">
    <property type="entry name" value="rfaE_dom_I"/>
    <property type="match status" value="1"/>
</dbReference>
<feature type="region of interest" description="Cytidylyltransferase" evidence="11">
    <location>
        <begin position="352"/>
        <end position="496"/>
    </location>
</feature>
<evidence type="ECO:0000313" key="14">
    <source>
        <dbReference type="EMBL" id="XAE41363.1"/>
    </source>
</evidence>
<comment type="similarity">
    <text evidence="11">In the N-terminal section; belongs to the carbohydrate kinase PfkB family.</text>
</comment>
<dbReference type="InterPro" id="IPR011914">
    <property type="entry name" value="RfaE_dom_II"/>
</dbReference>
<protein>
    <recommendedName>
        <fullName evidence="11">Bifunctional protein HldE</fullName>
    </recommendedName>
    <domain>
        <recommendedName>
            <fullName evidence="11">D-beta-D-heptose 7-phosphate kinase</fullName>
            <ecNumber evidence="11">2.7.1.167</ecNumber>
        </recommendedName>
        <alternativeName>
            <fullName evidence="11">D-beta-D-heptose 7-phosphotransferase</fullName>
        </alternativeName>
        <alternativeName>
            <fullName evidence="11">D-glycero-beta-D-manno-heptose-7-phosphate kinase</fullName>
        </alternativeName>
    </domain>
    <domain>
        <recommendedName>
            <fullName evidence="11">D-beta-D-heptose 1-phosphate adenylyltransferase</fullName>
            <ecNumber evidence="11">2.7.7.70</ecNumber>
        </recommendedName>
        <alternativeName>
            <fullName evidence="11">D-glycero-beta-D-manno-heptose 1-phosphate adenylyltransferase</fullName>
        </alternativeName>
    </domain>
</protein>
<dbReference type="SUPFAM" id="SSF53613">
    <property type="entry name" value="Ribokinase-like"/>
    <property type="match status" value="1"/>
</dbReference>
<dbReference type="RefSeq" id="WP_342627316.1">
    <property type="nucleotide sequence ID" value="NZ_CP152276.1"/>
</dbReference>
<evidence type="ECO:0000256" key="9">
    <source>
        <dbReference type="ARBA" id="ARBA00023277"/>
    </source>
</evidence>
<dbReference type="Gene3D" id="3.40.50.620">
    <property type="entry name" value="HUPs"/>
    <property type="match status" value="1"/>
</dbReference>
<evidence type="ECO:0000256" key="3">
    <source>
        <dbReference type="ARBA" id="ARBA00022679"/>
    </source>
</evidence>
<proteinExistence type="inferred from homology"/>
<evidence type="ECO:0000256" key="1">
    <source>
        <dbReference type="ARBA" id="ARBA00002319"/>
    </source>
</evidence>
<comment type="function">
    <text evidence="2 11">Catalyzes the ADP transfer from ATP to D-glycero-beta-D-manno-heptose 1-phosphate, yielding ADP-D-glycero-beta-D-manno-heptose.</text>
</comment>
<dbReference type="HAMAP" id="MF_01603">
    <property type="entry name" value="HldE"/>
    <property type="match status" value="1"/>
</dbReference>
<feature type="active site" evidence="11">
    <location>
        <position position="265"/>
    </location>
</feature>
<dbReference type="SUPFAM" id="SSF52374">
    <property type="entry name" value="Nucleotidylyl transferase"/>
    <property type="match status" value="1"/>
</dbReference>
<keyword evidence="5 11" id="KW-0547">Nucleotide-binding</keyword>
<dbReference type="Pfam" id="PF01467">
    <property type="entry name" value="CTP_transf_like"/>
    <property type="match status" value="1"/>
</dbReference>
<evidence type="ECO:0000256" key="5">
    <source>
        <dbReference type="ARBA" id="ARBA00022741"/>
    </source>
</evidence>
<evidence type="ECO:0000256" key="7">
    <source>
        <dbReference type="ARBA" id="ARBA00022840"/>
    </source>
</evidence>
<feature type="domain" description="Cytidyltransferase-like" evidence="13">
    <location>
        <begin position="352"/>
        <end position="443"/>
    </location>
</feature>
<dbReference type="InterPro" id="IPR023030">
    <property type="entry name" value="Bifunc_HldE"/>
</dbReference>
<evidence type="ECO:0000259" key="12">
    <source>
        <dbReference type="Pfam" id="PF00294"/>
    </source>
</evidence>
<dbReference type="NCBIfam" id="TIGR00125">
    <property type="entry name" value="cyt_tran_rel"/>
    <property type="match status" value="1"/>
</dbReference>
<evidence type="ECO:0000313" key="15">
    <source>
        <dbReference type="Proteomes" id="UP001449795"/>
    </source>
</evidence>
<evidence type="ECO:0000256" key="8">
    <source>
        <dbReference type="ARBA" id="ARBA00023268"/>
    </source>
</evidence>
<keyword evidence="7 11" id="KW-0067">ATP-binding</keyword>
<dbReference type="PANTHER" id="PTHR46969">
    <property type="entry name" value="BIFUNCTIONAL PROTEIN HLDE"/>
    <property type="match status" value="1"/>
</dbReference>
<evidence type="ECO:0000256" key="4">
    <source>
        <dbReference type="ARBA" id="ARBA00022695"/>
    </source>
</evidence>
<dbReference type="CDD" id="cd01172">
    <property type="entry name" value="RfaE_like"/>
    <property type="match status" value="1"/>
</dbReference>
<dbReference type="InterPro" id="IPR029056">
    <property type="entry name" value="Ribokinase-like"/>
</dbReference>
<dbReference type="Proteomes" id="UP001449795">
    <property type="component" value="Chromosome"/>
</dbReference>
<comment type="catalytic activity">
    <reaction evidence="11">
        <text>D-glycero-beta-D-manno-heptose 7-phosphate + ATP = D-glycero-beta-D-manno-heptose 1,7-bisphosphate + ADP + H(+)</text>
        <dbReference type="Rhea" id="RHEA:27473"/>
        <dbReference type="ChEBI" id="CHEBI:15378"/>
        <dbReference type="ChEBI" id="CHEBI:30616"/>
        <dbReference type="ChEBI" id="CHEBI:60204"/>
        <dbReference type="ChEBI" id="CHEBI:60208"/>
        <dbReference type="ChEBI" id="CHEBI:456216"/>
        <dbReference type="EC" id="2.7.1.167"/>
    </reaction>
</comment>
<accession>A0ABZ3D0S6</accession>
<keyword evidence="3 11" id="KW-0808">Transferase</keyword>
<gene>
    <name evidence="14" type="primary">rfaE1</name>
    <name evidence="11" type="synonym">hldE</name>
    <name evidence="14" type="ORF">AAC691_13740</name>
</gene>
<dbReference type="InterPro" id="IPR004821">
    <property type="entry name" value="Cyt_trans-like"/>
</dbReference>
<dbReference type="NCBIfam" id="TIGR02199">
    <property type="entry name" value="rfaE_dom_II"/>
    <property type="match status" value="1"/>
</dbReference>
<dbReference type="EC" id="2.7.1.167" evidence="11"/>
<feature type="binding site" evidence="11">
    <location>
        <begin position="195"/>
        <end position="198"/>
    </location>
    <ligand>
        <name>ATP</name>
        <dbReference type="ChEBI" id="CHEBI:30616"/>
    </ligand>
</feature>
<keyword evidence="8 11" id="KW-0511">Multifunctional enzyme</keyword>
<keyword evidence="6 11" id="KW-0418">Kinase</keyword>
<comment type="function">
    <text evidence="1 11">Catalyzes the phosphorylation of D-glycero-D-manno-heptose 7-phosphate at the C-1 position to selectively form D-glycero-beta-D-manno-heptose-1,7-bisphosphate.</text>
</comment>
<organism evidence="14 15">
    <name type="scientific">Nguyenibacter vanlangensis</name>
    <dbReference type="NCBI Taxonomy" id="1216886"/>
    <lineage>
        <taxon>Bacteria</taxon>
        <taxon>Pseudomonadati</taxon>
        <taxon>Pseudomonadota</taxon>
        <taxon>Alphaproteobacteria</taxon>
        <taxon>Acetobacterales</taxon>
        <taxon>Acetobacteraceae</taxon>
        <taxon>Nguyenibacter</taxon>
    </lineage>
</organism>
<dbReference type="Pfam" id="PF00294">
    <property type="entry name" value="PfkB"/>
    <property type="match status" value="1"/>
</dbReference>
<dbReference type="EMBL" id="CP152276">
    <property type="protein sequence ID" value="XAE41363.1"/>
    <property type="molecule type" value="Genomic_DNA"/>
</dbReference>
<comment type="pathway">
    <text evidence="11">Nucleotide-sugar biosynthesis; ADP-L-glycero-beta-D-manno-heptose biosynthesis; ADP-L-glycero-beta-D-manno-heptose from D-glycero-beta-D-manno-heptose 7-phosphate: step 3/4.</text>
</comment>
<comment type="similarity">
    <text evidence="11">In the C-terminal section; belongs to the cytidylyltransferase family.</text>
</comment>
<keyword evidence="4 11" id="KW-0548">Nucleotidyltransferase</keyword>
<dbReference type="Gene3D" id="3.40.1190.20">
    <property type="match status" value="1"/>
</dbReference>
<dbReference type="InterPro" id="IPR011611">
    <property type="entry name" value="PfkB_dom"/>
</dbReference>
<comment type="subunit">
    <text evidence="11">Homodimer.</text>
</comment>
<feature type="domain" description="Carbohydrate kinase PfkB" evidence="12">
    <location>
        <begin position="8"/>
        <end position="303"/>
    </location>
</feature>
<reference evidence="14 15" key="1">
    <citation type="submission" date="2024-04" db="EMBL/GenBank/DDBJ databases">
        <title>Complete genome sequence of Nguyenibacter vanlangesis HBCM-1154, a strain capable of nitrogen fixation, IAA production, and phosphorus solubilization isolated from sugarcane soil.</title>
        <authorList>
            <person name="MY HANH P."/>
        </authorList>
    </citation>
    <scope>NUCLEOTIDE SEQUENCE [LARGE SCALE GENOMIC DNA]</scope>
    <source>
        <strain evidence="14 15">HBCM 1154</strain>
    </source>
</reference>
<sequence>MDFSAITVLCIGDVMLDRFVYGEMERISPEAPVPVLRLGRTREMPGGVGNVANNILSLGGRAILVGLVGADAPGDALRALLGGRPGLTDALVATDARPTICKTRFIAANQQVVRADQESRLPLQPAEATLLRAAIDAHVGAADIVVLSDYAKGTCADPVVAHAIAAARARGIAVFVDPKSRDFARYRGAACITPNARELAQATGLPVDTDTEIESAARAAMAQAGAGAILATRSEKGMALVERDAPTHIVPARAREVFDVSGAGDTVIATLALAAGSGMTLAQAMHVANAAAGVVVGKLGTATVALDEVLAELDAQDHAQGLAAGDMPALLPRARAAEQVARWKAQGLRVGFTNGCFDILHPGHVALLAAARAACDRLVVALNDDASVARLKGPERPINRLEDRARVMAAIRHVDAVVPFHEDTPLDLIRLLLPDVLVKGADYRPDQVVGADVVRQAGGRLVLATLEQGQSTTRTIGRIRAANEATNGAANGDQDA</sequence>
<keyword evidence="9 11" id="KW-0119">Carbohydrate metabolism</keyword>
<dbReference type="GO" id="GO:0016301">
    <property type="term" value="F:kinase activity"/>
    <property type="evidence" value="ECO:0007669"/>
    <property type="project" value="UniProtKB-KW"/>
</dbReference>
<dbReference type="PANTHER" id="PTHR46969:SF1">
    <property type="entry name" value="BIFUNCTIONAL PROTEIN HLDE"/>
    <property type="match status" value="1"/>
</dbReference>
<evidence type="ECO:0000256" key="2">
    <source>
        <dbReference type="ARBA" id="ARBA00003753"/>
    </source>
</evidence>
<dbReference type="InterPro" id="IPR011913">
    <property type="entry name" value="RfaE_dom_I"/>
</dbReference>
<feature type="region of interest" description="Ribokinase" evidence="11">
    <location>
        <begin position="1"/>
        <end position="323"/>
    </location>
</feature>
<dbReference type="EC" id="2.7.7.70" evidence="11"/>
<name>A0ABZ3D0S6_9PROT</name>
<evidence type="ECO:0000259" key="13">
    <source>
        <dbReference type="Pfam" id="PF01467"/>
    </source>
</evidence>
<evidence type="ECO:0000256" key="11">
    <source>
        <dbReference type="HAMAP-Rule" id="MF_01603"/>
    </source>
</evidence>
<evidence type="ECO:0000256" key="6">
    <source>
        <dbReference type="ARBA" id="ARBA00022777"/>
    </source>
</evidence>
<evidence type="ECO:0000256" key="10">
    <source>
        <dbReference type="ARBA" id="ARBA00047428"/>
    </source>
</evidence>